<reference evidence="13" key="1">
    <citation type="submission" date="2025-08" db="UniProtKB">
        <authorList>
            <consortium name="Ensembl"/>
        </authorList>
    </citation>
    <scope>IDENTIFICATION</scope>
</reference>
<feature type="transmembrane region" description="Helical" evidence="11">
    <location>
        <begin position="526"/>
        <end position="549"/>
    </location>
</feature>
<dbReference type="Proteomes" id="UP000257200">
    <property type="component" value="Unplaced"/>
</dbReference>
<feature type="domain" description="Fibronectin type-III" evidence="12">
    <location>
        <begin position="239"/>
        <end position="327"/>
    </location>
</feature>
<dbReference type="SUPFAM" id="SSF49265">
    <property type="entry name" value="Fibronectin type III"/>
    <property type="match status" value="4"/>
</dbReference>
<feature type="domain" description="Fibronectin type-III" evidence="12">
    <location>
        <begin position="145"/>
        <end position="238"/>
    </location>
</feature>
<keyword evidence="8" id="KW-1015">Disulfide bond</keyword>
<evidence type="ECO:0000256" key="9">
    <source>
        <dbReference type="ARBA" id="ARBA00023170"/>
    </source>
</evidence>
<dbReference type="InterPro" id="IPR052672">
    <property type="entry name" value="Type1_Cytokine_Rcpt_Type2"/>
</dbReference>
<name>A0A3Q1G746_9TELE</name>
<evidence type="ECO:0000313" key="13">
    <source>
        <dbReference type="Ensembl" id="ENSAPOP00000023492.1"/>
    </source>
</evidence>
<evidence type="ECO:0000256" key="2">
    <source>
        <dbReference type="ARBA" id="ARBA00008921"/>
    </source>
</evidence>
<comment type="similarity">
    <text evidence="2">Belongs to the type I cytokine receptor family. Type 2 subfamily.</text>
</comment>
<evidence type="ECO:0000256" key="8">
    <source>
        <dbReference type="ARBA" id="ARBA00023157"/>
    </source>
</evidence>
<dbReference type="InterPro" id="IPR013783">
    <property type="entry name" value="Ig-like_fold"/>
</dbReference>
<evidence type="ECO:0000256" key="5">
    <source>
        <dbReference type="ARBA" id="ARBA00022737"/>
    </source>
</evidence>
<dbReference type="InParanoid" id="A0A3Q1G746"/>
<evidence type="ECO:0000259" key="12">
    <source>
        <dbReference type="PROSITE" id="PS50853"/>
    </source>
</evidence>
<dbReference type="STRING" id="80966.ENSAPOP00000023492"/>
<evidence type="ECO:0000256" key="4">
    <source>
        <dbReference type="ARBA" id="ARBA00022729"/>
    </source>
</evidence>
<dbReference type="Ensembl" id="ENSAPOT00000011126.1">
    <property type="protein sequence ID" value="ENSAPOP00000023492.1"/>
    <property type="gene ID" value="ENSAPOG00000005342.1"/>
</dbReference>
<dbReference type="InterPro" id="IPR003961">
    <property type="entry name" value="FN3_dom"/>
</dbReference>
<sequence length="588" mass="65739">MYLSGYTGVNMSTTRISNQTYALTVSLNEASNGYIDIKCKTSKTTYGACALIFYPPGDRDLQCETQNLKSVECGWKVGRNTQVPKAKTQYQLQGSPCPDGSEGRCSLNMMVEAGETNWTLTASNPLGTIQLHDRADLTKRVRMLAPEEVTASNINSRNISLEWRWTVDQYKDFSVTCEVQGVHSEKNSTSETSGVGLNSAVLTNLMPNSTYEVKVRCRTDTWRWGDWSRGVTLHTKGDVPDALDVWMQMKENQVVVVWKTPLANQSHGNITDYEVTWANTTTGIPHSEHSLTLHLDTSKEHSITVTAWNINGSSSPSTITTPNTSPDGTRVNSSWIIGSNGSFMLSWPMSPASSCGYIIDWCPTLHCQTVDWIKVPDNNTNATIFSKDFRDGLRYSLSIYACTEGAPVLLERREGYVREIRIERDAKNRTLFKSLNAKQKETDAEISWEKIPLREQSAFIRGFRLYYWNNDSTVFNVSTDDPEATSLTATNLEFTSYTFTVVARTALGECGNTSRSLTLNSLTDDLFRSIFIALGLTLGLLTLTTILCYTNWACIKHKVYPPIPKPVLMDNWLTPPVSSQSRPKGFFC</sequence>
<dbReference type="PANTHER" id="PTHR48423:SF1">
    <property type="entry name" value="INTERLEUKIN-27 RECEPTOR SUBUNIT ALPHA"/>
    <property type="match status" value="1"/>
</dbReference>
<dbReference type="PROSITE" id="PS01353">
    <property type="entry name" value="HEMATOPO_REC_L_F2"/>
    <property type="match status" value="1"/>
</dbReference>
<dbReference type="PANTHER" id="PTHR48423">
    <property type="entry name" value="INTERLEUKIN-27 RECEPTOR SUBUNIT ALPHA"/>
    <property type="match status" value="1"/>
</dbReference>
<evidence type="ECO:0000256" key="11">
    <source>
        <dbReference type="SAM" id="Phobius"/>
    </source>
</evidence>
<dbReference type="GO" id="GO:0004896">
    <property type="term" value="F:cytokine receptor activity"/>
    <property type="evidence" value="ECO:0007669"/>
    <property type="project" value="InterPro"/>
</dbReference>
<dbReference type="PROSITE" id="PS50853">
    <property type="entry name" value="FN3"/>
    <property type="match status" value="3"/>
</dbReference>
<feature type="domain" description="Fibronectin type-III" evidence="12">
    <location>
        <begin position="425"/>
        <end position="526"/>
    </location>
</feature>
<evidence type="ECO:0000256" key="1">
    <source>
        <dbReference type="ARBA" id="ARBA00004479"/>
    </source>
</evidence>
<keyword evidence="4" id="KW-0732">Signal</keyword>
<organism evidence="13 14">
    <name type="scientific">Acanthochromis polyacanthus</name>
    <name type="common">spiny chromis</name>
    <dbReference type="NCBI Taxonomy" id="80966"/>
    <lineage>
        <taxon>Eukaryota</taxon>
        <taxon>Metazoa</taxon>
        <taxon>Chordata</taxon>
        <taxon>Craniata</taxon>
        <taxon>Vertebrata</taxon>
        <taxon>Euteleostomi</taxon>
        <taxon>Actinopterygii</taxon>
        <taxon>Neopterygii</taxon>
        <taxon>Teleostei</taxon>
        <taxon>Neoteleostei</taxon>
        <taxon>Acanthomorphata</taxon>
        <taxon>Ovalentaria</taxon>
        <taxon>Pomacentridae</taxon>
        <taxon>Acanthochromis</taxon>
    </lineage>
</organism>
<dbReference type="GO" id="GO:0005886">
    <property type="term" value="C:plasma membrane"/>
    <property type="evidence" value="ECO:0007669"/>
    <property type="project" value="UniProtKB-ARBA"/>
</dbReference>
<keyword evidence="5" id="KW-0677">Repeat</keyword>
<dbReference type="Pfam" id="PF25552">
    <property type="entry name" value="LIFR_D4"/>
    <property type="match status" value="1"/>
</dbReference>
<keyword evidence="3 11" id="KW-0812">Transmembrane</keyword>
<evidence type="ECO:0000256" key="10">
    <source>
        <dbReference type="ARBA" id="ARBA00023180"/>
    </source>
</evidence>
<dbReference type="CDD" id="cd00063">
    <property type="entry name" value="FN3"/>
    <property type="match status" value="3"/>
</dbReference>
<evidence type="ECO:0000313" key="14">
    <source>
        <dbReference type="Proteomes" id="UP000257200"/>
    </source>
</evidence>
<keyword evidence="9" id="KW-0675">Receptor</keyword>
<keyword evidence="14" id="KW-1185">Reference proteome</keyword>
<evidence type="ECO:0000256" key="3">
    <source>
        <dbReference type="ARBA" id="ARBA00022692"/>
    </source>
</evidence>
<dbReference type="InterPro" id="IPR036116">
    <property type="entry name" value="FN3_sf"/>
</dbReference>
<comment type="subcellular location">
    <subcellularLocation>
        <location evidence="1">Membrane</location>
        <topology evidence="1">Single-pass type I membrane protein</topology>
    </subcellularLocation>
</comment>
<dbReference type="Gene3D" id="2.60.40.10">
    <property type="entry name" value="Immunoglobulins"/>
    <property type="match status" value="6"/>
</dbReference>
<keyword evidence="7 11" id="KW-0472">Membrane</keyword>
<dbReference type="InterPro" id="IPR003529">
    <property type="entry name" value="Hematopoietin_rcpt_Gp130_CS"/>
</dbReference>
<keyword evidence="6 11" id="KW-1133">Transmembrane helix</keyword>
<evidence type="ECO:0000256" key="6">
    <source>
        <dbReference type="ARBA" id="ARBA00022989"/>
    </source>
</evidence>
<dbReference type="GeneTree" id="ENSGT00940000165259"/>
<keyword evidence="10" id="KW-0325">Glycoprotein</keyword>
<evidence type="ECO:0000256" key="7">
    <source>
        <dbReference type="ARBA" id="ARBA00023136"/>
    </source>
</evidence>
<accession>A0A3Q1G746</accession>
<dbReference type="AlphaFoldDB" id="A0A3Q1G746"/>
<dbReference type="SMART" id="SM00060">
    <property type="entry name" value="FN3"/>
    <property type="match status" value="3"/>
</dbReference>
<protein>
    <submittedName>
        <fullName evidence="13">Leukemia inhibitory factor receptor-like</fullName>
    </submittedName>
</protein>
<reference evidence="13" key="2">
    <citation type="submission" date="2025-09" db="UniProtKB">
        <authorList>
            <consortium name="Ensembl"/>
        </authorList>
    </citation>
    <scope>IDENTIFICATION</scope>
</reference>
<dbReference type="Pfam" id="PF00041">
    <property type="entry name" value="fn3"/>
    <property type="match status" value="3"/>
</dbReference>
<proteinExistence type="inferred from homology"/>